<gene>
    <name evidence="1" type="ORF">HPLM_LOCUS13825</name>
</gene>
<evidence type="ECO:0000313" key="1">
    <source>
        <dbReference type="EMBL" id="VDO50755.1"/>
    </source>
</evidence>
<dbReference type="Proteomes" id="UP000268014">
    <property type="component" value="Unassembled WGS sequence"/>
</dbReference>
<evidence type="ECO:0000313" key="3">
    <source>
        <dbReference type="WBParaSite" id="HPLM_0001383301-mRNA-1"/>
    </source>
</evidence>
<accession>A0A0N4WQV5</accession>
<name>A0A0N4WQV5_HAEPC</name>
<keyword evidence="2" id="KW-1185">Reference proteome</keyword>
<sequence>MAGRILSNLRTVDESFTFQAALRKLRLCLLNSEKQKRMQSCDWSKKDTAHGEWSDECQIKVDVAPIMEASPYIYVGHSMNMDNGMKKELAK</sequence>
<reference evidence="1 2" key="2">
    <citation type="submission" date="2018-11" db="EMBL/GenBank/DDBJ databases">
        <authorList>
            <consortium name="Pathogen Informatics"/>
        </authorList>
    </citation>
    <scope>NUCLEOTIDE SEQUENCE [LARGE SCALE GENOMIC DNA]</scope>
    <source>
        <strain evidence="1 2">MHpl1</strain>
    </source>
</reference>
<proteinExistence type="predicted"/>
<reference evidence="3" key="1">
    <citation type="submission" date="2017-02" db="UniProtKB">
        <authorList>
            <consortium name="WormBaseParasite"/>
        </authorList>
    </citation>
    <scope>IDENTIFICATION</scope>
</reference>
<dbReference type="EMBL" id="UZAF01018351">
    <property type="protein sequence ID" value="VDO50755.1"/>
    <property type="molecule type" value="Genomic_DNA"/>
</dbReference>
<organism evidence="3">
    <name type="scientific">Haemonchus placei</name>
    <name type="common">Barber's pole worm</name>
    <dbReference type="NCBI Taxonomy" id="6290"/>
    <lineage>
        <taxon>Eukaryota</taxon>
        <taxon>Metazoa</taxon>
        <taxon>Ecdysozoa</taxon>
        <taxon>Nematoda</taxon>
        <taxon>Chromadorea</taxon>
        <taxon>Rhabditida</taxon>
        <taxon>Rhabditina</taxon>
        <taxon>Rhabditomorpha</taxon>
        <taxon>Strongyloidea</taxon>
        <taxon>Trichostrongylidae</taxon>
        <taxon>Haemonchus</taxon>
    </lineage>
</organism>
<evidence type="ECO:0000313" key="2">
    <source>
        <dbReference type="Proteomes" id="UP000268014"/>
    </source>
</evidence>
<protein>
    <submittedName>
        <fullName evidence="3">DNA-directed RNA polymerase</fullName>
    </submittedName>
</protein>
<dbReference type="WBParaSite" id="HPLM_0001383301-mRNA-1">
    <property type="protein sequence ID" value="HPLM_0001383301-mRNA-1"/>
    <property type="gene ID" value="HPLM_0001383301"/>
</dbReference>
<dbReference type="AlphaFoldDB" id="A0A0N4WQV5"/>